<accession>A0A1G2KVE8</accession>
<dbReference type="InterPro" id="IPR025275">
    <property type="entry name" value="DUF4015"/>
</dbReference>
<proteinExistence type="predicted"/>
<evidence type="ECO:0000313" key="4">
    <source>
        <dbReference type="Proteomes" id="UP000177811"/>
    </source>
</evidence>
<dbReference type="Pfam" id="PF13200">
    <property type="entry name" value="DUF4015"/>
    <property type="match status" value="1"/>
</dbReference>
<comment type="caution">
    <text evidence="3">The sequence shown here is derived from an EMBL/GenBank/DDBJ whole genome shotgun (WGS) entry which is preliminary data.</text>
</comment>
<dbReference type="EMBL" id="MHQL01000020">
    <property type="protein sequence ID" value="OHA03144.1"/>
    <property type="molecule type" value="Genomic_DNA"/>
</dbReference>
<sequence>MSMRTMIAAILGVGAFLVCARFASADEPTRGVYYGSNVFGRQTTTANITGLLRDTEVNTVIVDKKDDDGREIAGERFQTITEPFRKEGARIMCRIVTLKDNAYAKKEPGSALALKSISHPDRIWTDNKGNAYLDPALEGSAEYISDVSIRAIRDGCDSLNFDYIRLPSGVDGAMKDTKYSSLLADHAAKRRVMQLFLSRMVTAIRKEYPRVPLAASVFGYACYGFEPGVGQYLDDFAALGFSISCMAYPTHYDCNDEAPDPSTAPYKIYHKTGRLAKKYLAEKGYPHAEFIMWLQGFNLMNINGCGLGTDKNGKTIGIRGKKSPIVDYDHDPVRFREQGRALDGIGIHSWLVWHPGARYQRNLFRPKSP</sequence>
<organism evidence="3 4">
    <name type="scientific">Candidatus Sungbacteria bacterium RIFCSPHIGHO2_02_FULL_51_29</name>
    <dbReference type="NCBI Taxonomy" id="1802273"/>
    <lineage>
        <taxon>Bacteria</taxon>
        <taxon>Candidatus Sungiibacteriota</taxon>
    </lineage>
</organism>
<dbReference type="AlphaFoldDB" id="A0A1G2KVE8"/>
<gene>
    <name evidence="3" type="ORF">A3C16_01715</name>
</gene>
<feature type="chain" id="PRO_5009583470" description="DUF4015 domain-containing protein" evidence="1">
    <location>
        <begin position="26"/>
        <end position="369"/>
    </location>
</feature>
<feature type="signal peptide" evidence="1">
    <location>
        <begin position="1"/>
        <end position="25"/>
    </location>
</feature>
<name>A0A1G2KVE8_9BACT</name>
<evidence type="ECO:0000259" key="2">
    <source>
        <dbReference type="Pfam" id="PF13200"/>
    </source>
</evidence>
<reference evidence="3 4" key="1">
    <citation type="journal article" date="2016" name="Nat. Commun.">
        <title>Thousands of microbial genomes shed light on interconnected biogeochemical processes in an aquifer system.</title>
        <authorList>
            <person name="Anantharaman K."/>
            <person name="Brown C.T."/>
            <person name="Hug L.A."/>
            <person name="Sharon I."/>
            <person name="Castelle C.J."/>
            <person name="Probst A.J."/>
            <person name="Thomas B.C."/>
            <person name="Singh A."/>
            <person name="Wilkins M.J."/>
            <person name="Karaoz U."/>
            <person name="Brodie E.L."/>
            <person name="Williams K.H."/>
            <person name="Hubbard S.S."/>
            <person name="Banfield J.F."/>
        </authorList>
    </citation>
    <scope>NUCLEOTIDE SEQUENCE [LARGE SCALE GENOMIC DNA]</scope>
</reference>
<keyword evidence="1" id="KW-0732">Signal</keyword>
<dbReference type="Proteomes" id="UP000177811">
    <property type="component" value="Unassembled WGS sequence"/>
</dbReference>
<evidence type="ECO:0000256" key="1">
    <source>
        <dbReference type="SAM" id="SignalP"/>
    </source>
</evidence>
<evidence type="ECO:0000313" key="3">
    <source>
        <dbReference type="EMBL" id="OHA03144.1"/>
    </source>
</evidence>
<feature type="domain" description="DUF4015" evidence="2">
    <location>
        <begin position="31"/>
        <end position="301"/>
    </location>
</feature>
<protein>
    <recommendedName>
        <fullName evidence="2">DUF4015 domain-containing protein</fullName>
    </recommendedName>
</protein>